<evidence type="ECO:0000256" key="1">
    <source>
        <dbReference type="SAM" id="Phobius"/>
    </source>
</evidence>
<gene>
    <name evidence="2" type="ORF">HNR10_000378</name>
</gene>
<reference evidence="2 3" key="1">
    <citation type="submission" date="2020-07" db="EMBL/GenBank/DDBJ databases">
        <title>Sequencing the genomes of 1000 actinobacteria strains.</title>
        <authorList>
            <person name="Klenk H.-P."/>
        </authorList>
    </citation>
    <scope>NUCLEOTIDE SEQUENCE [LARGE SCALE GENOMIC DNA]</scope>
    <source>
        <strain evidence="2 3">DSM 44442</strain>
    </source>
</reference>
<feature type="transmembrane region" description="Helical" evidence="1">
    <location>
        <begin position="55"/>
        <end position="75"/>
    </location>
</feature>
<keyword evidence="1" id="KW-1133">Transmembrane helix</keyword>
<keyword evidence="3" id="KW-1185">Reference proteome</keyword>
<feature type="transmembrane region" description="Helical" evidence="1">
    <location>
        <begin position="87"/>
        <end position="105"/>
    </location>
</feature>
<evidence type="ECO:0000313" key="2">
    <source>
        <dbReference type="EMBL" id="NYJ32497.1"/>
    </source>
</evidence>
<organism evidence="2 3">
    <name type="scientific">Nocardiopsis aegyptia</name>
    <dbReference type="NCBI Taxonomy" id="220378"/>
    <lineage>
        <taxon>Bacteria</taxon>
        <taxon>Bacillati</taxon>
        <taxon>Actinomycetota</taxon>
        <taxon>Actinomycetes</taxon>
        <taxon>Streptosporangiales</taxon>
        <taxon>Nocardiopsidaceae</taxon>
        <taxon>Nocardiopsis</taxon>
    </lineage>
</organism>
<feature type="transmembrane region" description="Helical" evidence="1">
    <location>
        <begin position="117"/>
        <end position="136"/>
    </location>
</feature>
<dbReference type="RefSeq" id="WP_179820346.1">
    <property type="nucleotide sequence ID" value="NZ_JACCFS010000001.1"/>
</dbReference>
<accession>A0A7Z0EI42</accession>
<sequence>MSAASPERPAPPSRSVHLLWLVLLGVPCALSACAALVFLGEASWPASALGVLRPFWVLAAAFAWSASAAALLWVLPQREAPRPGVSLAVLTLVGVVVGLLSAVVLPERTPPGPSWLAGALLSVLVISGCTAVALAGSRAGRPWWVVAMVGVLFLANVGIVHSEGPESEPPDASTTEADYTAYPHDIVVIGDTENWHPFQAEVYSSEFTVTYRGPSSVHAVVRSGPGTGSMGGGTDPLRSACNDTDSLCEESADGAYVLPLNGPSPYAYGILPTDRIRTEVVPRLLAEVVLGRESEIRPGPEEIVKEVKALELRVAEPEDLEAIARGVDEFNRPEPWFD</sequence>
<evidence type="ECO:0000313" key="3">
    <source>
        <dbReference type="Proteomes" id="UP000572051"/>
    </source>
</evidence>
<name>A0A7Z0EI42_9ACTN</name>
<dbReference type="EMBL" id="JACCFS010000001">
    <property type="protein sequence ID" value="NYJ32497.1"/>
    <property type="molecule type" value="Genomic_DNA"/>
</dbReference>
<protein>
    <submittedName>
        <fullName evidence="2">Uncharacterized protein</fullName>
    </submittedName>
</protein>
<comment type="caution">
    <text evidence="2">The sequence shown here is derived from an EMBL/GenBank/DDBJ whole genome shotgun (WGS) entry which is preliminary data.</text>
</comment>
<feature type="transmembrane region" description="Helical" evidence="1">
    <location>
        <begin position="143"/>
        <end position="161"/>
    </location>
</feature>
<keyword evidence="1" id="KW-0812">Transmembrane</keyword>
<keyword evidence="1" id="KW-0472">Membrane</keyword>
<proteinExistence type="predicted"/>
<dbReference type="AlphaFoldDB" id="A0A7Z0EI42"/>
<dbReference type="Proteomes" id="UP000572051">
    <property type="component" value="Unassembled WGS sequence"/>
</dbReference>